<evidence type="ECO:0000313" key="3">
    <source>
        <dbReference type="Proteomes" id="UP000093309"/>
    </source>
</evidence>
<keyword evidence="1" id="KW-0175">Coiled coil</keyword>
<dbReference type="AlphaFoldDB" id="A0A1C0ZSS9"/>
<feature type="coiled-coil region" evidence="1">
    <location>
        <begin position="6"/>
        <end position="33"/>
    </location>
</feature>
<organism evidence="2 3">
    <name type="scientific">Paenibacillus pectinilyticus</name>
    <dbReference type="NCBI Taxonomy" id="512399"/>
    <lineage>
        <taxon>Bacteria</taxon>
        <taxon>Bacillati</taxon>
        <taxon>Bacillota</taxon>
        <taxon>Bacilli</taxon>
        <taxon>Bacillales</taxon>
        <taxon>Paenibacillaceae</taxon>
        <taxon>Paenibacillus</taxon>
    </lineage>
</organism>
<dbReference type="OrthoDB" id="2640130at2"/>
<name>A0A1C0ZSS9_9BACL</name>
<proteinExistence type="predicted"/>
<gene>
    <name evidence="2" type="ORF">A8709_05460</name>
</gene>
<dbReference type="STRING" id="512399.A8709_05460"/>
<evidence type="ECO:0000313" key="2">
    <source>
        <dbReference type="EMBL" id="OCT11135.1"/>
    </source>
</evidence>
<accession>A0A1C0ZSS9</accession>
<dbReference type="Proteomes" id="UP000093309">
    <property type="component" value="Unassembled WGS sequence"/>
</dbReference>
<comment type="caution">
    <text evidence="2">The sequence shown here is derived from an EMBL/GenBank/DDBJ whole genome shotgun (WGS) entry which is preliminary data.</text>
</comment>
<protein>
    <submittedName>
        <fullName evidence="2">Uncharacterized protein</fullName>
    </submittedName>
</protein>
<sequence>MSDKKLDILIGEIQKVNSRLDQKENLLVQLIDIVKSTNTQTDDIKTTIQTFCSETSVNFKKLDRRVKLNESDLDNTMLQVEESRTPRN</sequence>
<keyword evidence="3" id="KW-1185">Reference proteome</keyword>
<dbReference type="EMBL" id="LYPC01000028">
    <property type="protein sequence ID" value="OCT11135.1"/>
    <property type="molecule type" value="Genomic_DNA"/>
</dbReference>
<reference evidence="3" key="1">
    <citation type="submission" date="2016-05" db="EMBL/GenBank/DDBJ databases">
        <title>Paenibacillus oryzae. sp. nov., isolated from the rice root.</title>
        <authorList>
            <person name="Zhang J."/>
            <person name="Zhang X."/>
        </authorList>
    </citation>
    <scope>NUCLEOTIDE SEQUENCE [LARGE SCALE GENOMIC DNA]</scope>
    <source>
        <strain evidence="3">KCTC13222</strain>
    </source>
</reference>
<dbReference type="RefSeq" id="WP_065857892.1">
    <property type="nucleotide sequence ID" value="NZ_LYPC01000028.1"/>
</dbReference>
<evidence type="ECO:0000256" key="1">
    <source>
        <dbReference type="SAM" id="Coils"/>
    </source>
</evidence>